<sequence length="69" mass="7496">MMPNLWSRLFACAVGAAVLLTLPACMNGHEPYRPVQLAREEGVLYIYRPRSLLSPGPVGVVVDQVEVGS</sequence>
<dbReference type="AlphaFoldDB" id="A0A3B1E8P8"/>
<accession>A0A3B1E8P8</accession>
<protein>
    <submittedName>
        <fullName evidence="1">Uncharacterized protein</fullName>
    </submittedName>
</protein>
<organism evidence="1">
    <name type="scientific">hydrothermal vent metagenome</name>
    <dbReference type="NCBI Taxonomy" id="652676"/>
    <lineage>
        <taxon>unclassified sequences</taxon>
        <taxon>metagenomes</taxon>
        <taxon>ecological metagenomes</taxon>
    </lineage>
</organism>
<feature type="non-terminal residue" evidence="1">
    <location>
        <position position="69"/>
    </location>
</feature>
<name>A0A3B1E8P8_9ZZZZ</name>
<reference evidence="1" key="1">
    <citation type="submission" date="2018-06" db="EMBL/GenBank/DDBJ databases">
        <authorList>
            <person name="Zhirakovskaya E."/>
        </authorList>
    </citation>
    <scope>NUCLEOTIDE SEQUENCE</scope>
</reference>
<dbReference type="EMBL" id="UOGK01000590">
    <property type="protein sequence ID" value="VAX41767.1"/>
    <property type="molecule type" value="Genomic_DNA"/>
</dbReference>
<proteinExistence type="predicted"/>
<evidence type="ECO:0000313" key="1">
    <source>
        <dbReference type="EMBL" id="VAX41767.1"/>
    </source>
</evidence>
<gene>
    <name evidence="1" type="ORF">MNBD_PLANCTO03-812</name>
</gene>